<sequence>MMRPVCLLDGERGLAILRLALAFYKECFSVEDFPGKVWIQGSITVLMCILLADFLLPLSILGHKHWEKFGFSLPWFSYVWHPDGWLLVLVSVQAFKVCLIA</sequence>
<comment type="caution">
    <text evidence="2">The sequence shown here is derived from an EMBL/GenBank/DDBJ whole genome shotgun (WGS) entry which is preliminary data.</text>
</comment>
<dbReference type="AlphaFoldDB" id="A0A822Z0Q6"/>
<dbReference type="Proteomes" id="UP000607653">
    <property type="component" value="Unassembled WGS sequence"/>
</dbReference>
<keyword evidence="1" id="KW-0472">Membrane</keyword>
<dbReference type="EMBL" id="DUZY01000004">
    <property type="protein sequence ID" value="DAD38320.1"/>
    <property type="molecule type" value="Genomic_DNA"/>
</dbReference>
<protein>
    <submittedName>
        <fullName evidence="2">Uncharacterized protein</fullName>
    </submittedName>
</protein>
<keyword evidence="1" id="KW-0812">Transmembrane</keyword>
<name>A0A822Z0Q6_NELNU</name>
<evidence type="ECO:0000313" key="3">
    <source>
        <dbReference type="Proteomes" id="UP000607653"/>
    </source>
</evidence>
<proteinExistence type="predicted"/>
<gene>
    <name evidence="2" type="ORF">HUJ06_008961</name>
</gene>
<organism evidence="2 3">
    <name type="scientific">Nelumbo nucifera</name>
    <name type="common">Sacred lotus</name>
    <dbReference type="NCBI Taxonomy" id="4432"/>
    <lineage>
        <taxon>Eukaryota</taxon>
        <taxon>Viridiplantae</taxon>
        <taxon>Streptophyta</taxon>
        <taxon>Embryophyta</taxon>
        <taxon>Tracheophyta</taxon>
        <taxon>Spermatophyta</taxon>
        <taxon>Magnoliopsida</taxon>
        <taxon>Proteales</taxon>
        <taxon>Nelumbonaceae</taxon>
        <taxon>Nelumbo</taxon>
    </lineage>
</organism>
<reference evidence="2 3" key="1">
    <citation type="journal article" date="2020" name="Mol. Biol. Evol.">
        <title>Distinct Expression and Methylation Patterns for Genes with Different Fates following a Single Whole-Genome Duplication in Flowering Plants.</title>
        <authorList>
            <person name="Shi T."/>
            <person name="Rahmani R.S."/>
            <person name="Gugger P.F."/>
            <person name="Wang M."/>
            <person name="Li H."/>
            <person name="Zhang Y."/>
            <person name="Li Z."/>
            <person name="Wang Q."/>
            <person name="Van de Peer Y."/>
            <person name="Marchal K."/>
            <person name="Chen J."/>
        </authorList>
    </citation>
    <scope>NUCLEOTIDE SEQUENCE [LARGE SCALE GENOMIC DNA]</scope>
    <source>
        <tissue evidence="2">Leaf</tissue>
    </source>
</reference>
<accession>A0A822Z0Q6</accession>
<feature type="transmembrane region" description="Helical" evidence="1">
    <location>
        <begin position="39"/>
        <end position="61"/>
    </location>
</feature>
<keyword evidence="3" id="KW-1185">Reference proteome</keyword>
<evidence type="ECO:0000256" key="1">
    <source>
        <dbReference type="SAM" id="Phobius"/>
    </source>
</evidence>
<evidence type="ECO:0000313" key="2">
    <source>
        <dbReference type="EMBL" id="DAD38320.1"/>
    </source>
</evidence>
<keyword evidence="1" id="KW-1133">Transmembrane helix</keyword>